<dbReference type="InterPro" id="IPR002645">
    <property type="entry name" value="STAS_dom"/>
</dbReference>
<dbReference type="InterPro" id="IPR036513">
    <property type="entry name" value="STAS_dom_sf"/>
</dbReference>
<organism evidence="2 3">
    <name type="scientific">Streptomyces maoxianensis</name>
    <dbReference type="NCBI Taxonomy" id="1459942"/>
    <lineage>
        <taxon>Bacteria</taxon>
        <taxon>Bacillati</taxon>
        <taxon>Actinomycetota</taxon>
        <taxon>Actinomycetes</taxon>
        <taxon>Kitasatosporales</taxon>
        <taxon>Streptomycetaceae</taxon>
        <taxon>Streptomyces</taxon>
    </lineage>
</organism>
<comment type="caution">
    <text evidence="2">The sequence shown here is derived from an EMBL/GenBank/DDBJ whole genome shotgun (WGS) entry which is preliminary data.</text>
</comment>
<dbReference type="RefSeq" id="WP_381191086.1">
    <property type="nucleotide sequence ID" value="NZ_JBHSFE010000003.1"/>
</dbReference>
<dbReference type="SUPFAM" id="SSF52091">
    <property type="entry name" value="SpoIIaa-like"/>
    <property type="match status" value="1"/>
</dbReference>
<dbReference type="EMBL" id="JBHSFE010000003">
    <property type="protein sequence ID" value="MFC4606673.1"/>
    <property type="molecule type" value="Genomic_DNA"/>
</dbReference>
<evidence type="ECO:0000259" key="1">
    <source>
        <dbReference type="PROSITE" id="PS50801"/>
    </source>
</evidence>
<evidence type="ECO:0000313" key="3">
    <source>
        <dbReference type="Proteomes" id="UP001595993"/>
    </source>
</evidence>
<feature type="domain" description="STAS" evidence="1">
    <location>
        <begin position="7"/>
        <end position="110"/>
    </location>
</feature>
<name>A0ABV9FZN7_9ACTN</name>
<keyword evidence="3" id="KW-1185">Reference proteome</keyword>
<proteinExistence type="predicted"/>
<dbReference type="Gene3D" id="3.30.750.24">
    <property type="entry name" value="STAS domain"/>
    <property type="match status" value="1"/>
</dbReference>
<accession>A0ABV9FZN7</accession>
<dbReference type="InterPro" id="IPR058548">
    <property type="entry name" value="MlaB-like_STAS"/>
</dbReference>
<dbReference type="Proteomes" id="UP001595993">
    <property type="component" value="Unassembled WGS sequence"/>
</dbReference>
<evidence type="ECO:0000313" key="2">
    <source>
        <dbReference type="EMBL" id="MFC4606673.1"/>
    </source>
</evidence>
<dbReference type="PROSITE" id="PS50801">
    <property type="entry name" value="STAS"/>
    <property type="match status" value="1"/>
</dbReference>
<protein>
    <submittedName>
        <fullName evidence="2">STAS domain-containing protein</fullName>
    </submittedName>
</protein>
<sequence>MGTTQPIVVRIAGRVIPADVPRLCEELSAQLVSAKAIAATDRTGAVAACATEAICDVGGLTHPDLVAVNALARLQLTARRLGCRIRLHNAGHELRSLLDLVGLVGLGETA</sequence>
<dbReference type="Pfam" id="PF13466">
    <property type="entry name" value="STAS_2"/>
    <property type="match status" value="1"/>
</dbReference>
<reference evidence="3" key="1">
    <citation type="journal article" date="2019" name="Int. J. Syst. Evol. Microbiol.">
        <title>The Global Catalogue of Microorganisms (GCM) 10K type strain sequencing project: providing services to taxonomists for standard genome sequencing and annotation.</title>
        <authorList>
            <consortium name="The Broad Institute Genomics Platform"/>
            <consortium name="The Broad Institute Genome Sequencing Center for Infectious Disease"/>
            <person name="Wu L."/>
            <person name="Ma J."/>
        </authorList>
    </citation>
    <scope>NUCLEOTIDE SEQUENCE [LARGE SCALE GENOMIC DNA]</scope>
    <source>
        <strain evidence="3">CGMCC 4.7139</strain>
    </source>
</reference>
<gene>
    <name evidence="2" type="ORF">ACFO9E_02350</name>
</gene>